<dbReference type="Proteomes" id="UP000245535">
    <property type="component" value="Unassembled WGS sequence"/>
</dbReference>
<evidence type="ECO:0000313" key="8">
    <source>
        <dbReference type="EMBL" id="PWJ43053.1"/>
    </source>
</evidence>
<protein>
    <submittedName>
        <fullName evidence="8">Cytochrome c assembly protein</fullName>
    </submittedName>
</protein>
<evidence type="ECO:0000256" key="3">
    <source>
        <dbReference type="ARBA" id="ARBA00022748"/>
    </source>
</evidence>
<evidence type="ECO:0000256" key="2">
    <source>
        <dbReference type="ARBA" id="ARBA00022692"/>
    </source>
</evidence>
<name>A0A315ZD67_SEDFL</name>
<sequence length="265" mass="30867">MNNWVDFPIYAGVAFACWLVAVTVQLSASPKKDIIIQLGSWLGVAVMGLFIGLLWNHLDRPPMRTLGETRLLYSFFLPLVGLFTYYRWGYKWLLNYALGMSVLFLGINWMSPENFNKTLMPALQSPWFVPHVIVYIFSYAVLAASSLVACYGLYQYYYKKFDYNNLKLANNLVYLGFGFLTLGLLFGALWAKEAWGHYWTWDPKETWAFLTWMAYLVYMHLRYRHPEQVKAPLWSLALAFLVLMICWFGVNYLPSAQQSVHTYTQ</sequence>
<dbReference type="PANTHER" id="PTHR30071">
    <property type="entry name" value="HEME EXPORTER PROTEIN C"/>
    <property type="match status" value="1"/>
</dbReference>
<evidence type="ECO:0000259" key="7">
    <source>
        <dbReference type="Pfam" id="PF01578"/>
    </source>
</evidence>
<keyword evidence="3" id="KW-0201">Cytochrome c-type biogenesis</keyword>
<dbReference type="RefSeq" id="WP_109617268.1">
    <property type="nucleotide sequence ID" value="NZ_QGDO01000002.1"/>
</dbReference>
<evidence type="ECO:0000313" key="9">
    <source>
        <dbReference type="Proteomes" id="UP000245535"/>
    </source>
</evidence>
<dbReference type="InterPro" id="IPR002541">
    <property type="entry name" value="Cyt_c_assembly"/>
</dbReference>
<organism evidence="8 9">
    <name type="scientific">Sediminitomix flava</name>
    <dbReference type="NCBI Taxonomy" id="379075"/>
    <lineage>
        <taxon>Bacteria</taxon>
        <taxon>Pseudomonadati</taxon>
        <taxon>Bacteroidota</taxon>
        <taxon>Cytophagia</taxon>
        <taxon>Cytophagales</taxon>
        <taxon>Flammeovirgaceae</taxon>
        <taxon>Sediminitomix</taxon>
    </lineage>
</organism>
<gene>
    <name evidence="8" type="ORF">BC781_102601</name>
</gene>
<comment type="caution">
    <text evidence="8">The sequence shown here is derived from an EMBL/GenBank/DDBJ whole genome shotgun (WGS) entry which is preliminary data.</text>
</comment>
<feature type="transmembrane region" description="Helical" evidence="6">
    <location>
        <begin position="132"/>
        <end position="151"/>
    </location>
</feature>
<evidence type="ECO:0000256" key="6">
    <source>
        <dbReference type="SAM" id="Phobius"/>
    </source>
</evidence>
<feature type="transmembrane region" description="Helical" evidence="6">
    <location>
        <begin position="172"/>
        <end position="191"/>
    </location>
</feature>
<dbReference type="EMBL" id="QGDO01000002">
    <property type="protein sequence ID" value="PWJ43053.1"/>
    <property type="molecule type" value="Genomic_DNA"/>
</dbReference>
<feature type="transmembrane region" description="Helical" evidence="6">
    <location>
        <begin position="38"/>
        <end position="58"/>
    </location>
</feature>
<dbReference type="Pfam" id="PF01578">
    <property type="entry name" value="Cytochrom_C_asm"/>
    <property type="match status" value="1"/>
</dbReference>
<feature type="transmembrane region" description="Helical" evidence="6">
    <location>
        <begin position="233"/>
        <end position="253"/>
    </location>
</feature>
<keyword evidence="4 6" id="KW-1133">Transmembrane helix</keyword>
<dbReference type="InterPro" id="IPR045062">
    <property type="entry name" value="Cyt_c_biogenesis_CcsA/CcmC"/>
</dbReference>
<dbReference type="AlphaFoldDB" id="A0A315ZD67"/>
<feature type="transmembrane region" description="Helical" evidence="6">
    <location>
        <begin position="7"/>
        <end position="26"/>
    </location>
</feature>
<accession>A0A315ZD67</accession>
<feature type="transmembrane region" description="Helical" evidence="6">
    <location>
        <begin position="93"/>
        <end position="112"/>
    </location>
</feature>
<comment type="subcellular location">
    <subcellularLocation>
        <location evidence="1">Membrane</location>
        <topology evidence="1">Multi-pass membrane protein</topology>
    </subcellularLocation>
</comment>
<keyword evidence="5 6" id="KW-0472">Membrane</keyword>
<keyword evidence="2 6" id="KW-0812">Transmembrane</keyword>
<reference evidence="8 9" key="1">
    <citation type="submission" date="2018-03" db="EMBL/GenBank/DDBJ databases">
        <title>Genomic Encyclopedia of Archaeal and Bacterial Type Strains, Phase II (KMG-II): from individual species to whole genera.</title>
        <authorList>
            <person name="Goeker M."/>
        </authorList>
    </citation>
    <scope>NUCLEOTIDE SEQUENCE [LARGE SCALE GENOMIC DNA]</scope>
    <source>
        <strain evidence="8 9">DSM 28229</strain>
    </source>
</reference>
<dbReference type="OrthoDB" id="9814290at2"/>
<evidence type="ECO:0000256" key="5">
    <source>
        <dbReference type="ARBA" id="ARBA00023136"/>
    </source>
</evidence>
<keyword evidence="9" id="KW-1185">Reference proteome</keyword>
<evidence type="ECO:0000256" key="4">
    <source>
        <dbReference type="ARBA" id="ARBA00022989"/>
    </source>
</evidence>
<dbReference type="GO" id="GO:0005886">
    <property type="term" value="C:plasma membrane"/>
    <property type="evidence" value="ECO:0007669"/>
    <property type="project" value="TreeGrafter"/>
</dbReference>
<dbReference type="GO" id="GO:0017004">
    <property type="term" value="P:cytochrome complex assembly"/>
    <property type="evidence" value="ECO:0007669"/>
    <property type="project" value="UniProtKB-KW"/>
</dbReference>
<evidence type="ECO:0000256" key="1">
    <source>
        <dbReference type="ARBA" id="ARBA00004141"/>
    </source>
</evidence>
<proteinExistence type="predicted"/>
<feature type="transmembrane region" description="Helical" evidence="6">
    <location>
        <begin position="206"/>
        <end position="221"/>
    </location>
</feature>
<feature type="domain" description="Cytochrome c assembly protein" evidence="7">
    <location>
        <begin position="12"/>
        <end position="253"/>
    </location>
</feature>
<dbReference type="PANTHER" id="PTHR30071:SF1">
    <property type="entry name" value="CYTOCHROME B_B6 PROTEIN-RELATED"/>
    <property type="match status" value="1"/>
</dbReference>
<dbReference type="GO" id="GO:0020037">
    <property type="term" value="F:heme binding"/>
    <property type="evidence" value="ECO:0007669"/>
    <property type="project" value="InterPro"/>
</dbReference>